<name>A0A917BSJ2_9PROT</name>
<dbReference type="GO" id="GO:1990281">
    <property type="term" value="C:efflux pump complex"/>
    <property type="evidence" value="ECO:0007669"/>
    <property type="project" value="TreeGrafter"/>
</dbReference>
<dbReference type="GO" id="GO:0015562">
    <property type="term" value="F:efflux transmembrane transporter activity"/>
    <property type="evidence" value="ECO:0007669"/>
    <property type="project" value="TreeGrafter"/>
</dbReference>
<comment type="caution">
    <text evidence="2">The sequence shown here is derived from an EMBL/GenBank/DDBJ whole genome shotgun (WGS) entry which is preliminary data.</text>
</comment>
<proteinExistence type="inferred from homology"/>
<dbReference type="NCBIfam" id="TIGR01730">
    <property type="entry name" value="RND_mfp"/>
    <property type="match status" value="1"/>
</dbReference>
<dbReference type="Gene3D" id="1.10.287.470">
    <property type="entry name" value="Helix hairpin bin"/>
    <property type="match status" value="1"/>
</dbReference>
<dbReference type="Proteomes" id="UP000632498">
    <property type="component" value="Unassembled WGS sequence"/>
</dbReference>
<organism evidence="2 3">
    <name type="scientific">Terasakiella brassicae</name>
    <dbReference type="NCBI Taxonomy" id="1634917"/>
    <lineage>
        <taxon>Bacteria</taxon>
        <taxon>Pseudomonadati</taxon>
        <taxon>Pseudomonadota</taxon>
        <taxon>Alphaproteobacteria</taxon>
        <taxon>Rhodospirillales</taxon>
        <taxon>Terasakiellaceae</taxon>
        <taxon>Terasakiella</taxon>
    </lineage>
</organism>
<dbReference type="PANTHER" id="PTHR30469:SF15">
    <property type="entry name" value="HLYD FAMILY OF SECRETION PROTEINS"/>
    <property type="match status" value="1"/>
</dbReference>
<reference evidence="2" key="2">
    <citation type="submission" date="2020-09" db="EMBL/GenBank/DDBJ databases">
        <authorList>
            <person name="Sun Q."/>
            <person name="Zhou Y."/>
        </authorList>
    </citation>
    <scope>NUCLEOTIDE SEQUENCE</scope>
    <source>
        <strain evidence="2">CGMCC 1.15254</strain>
    </source>
</reference>
<evidence type="ECO:0000313" key="3">
    <source>
        <dbReference type="Proteomes" id="UP000632498"/>
    </source>
</evidence>
<dbReference type="EMBL" id="BMHV01000003">
    <property type="protein sequence ID" value="GGF55149.1"/>
    <property type="molecule type" value="Genomic_DNA"/>
</dbReference>
<accession>A0A917BSJ2</accession>
<evidence type="ECO:0000313" key="2">
    <source>
        <dbReference type="EMBL" id="GGF55149.1"/>
    </source>
</evidence>
<dbReference type="SUPFAM" id="SSF111369">
    <property type="entry name" value="HlyD-like secretion proteins"/>
    <property type="match status" value="1"/>
</dbReference>
<comment type="similarity">
    <text evidence="1">Belongs to the membrane fusion protein (MFP) (TC 8.A.1) family.</text>
</comment>
<dbReference type="InterPro" id="IPR006143">
    <property type="entry name" value="RND_pump_MFP"/>
</dbReference>
<sequence>MNLTKSLSLYVFWAGVVFFSAAPVYAQDFLQARALLQAVHQVKISSEIQAKINHLGLLEGDRFKKGDVLVGFECSLLKAHVRVKQAILKGEQKTLANKKQLMTLQSVGELEVALASAAVEKAQGELDIVRYATRQCEITAPFNGRVVKKNVNPFETVAPGDILLEILDDQTLEVALVVPSNWLSWLKPGTPFELTIDETGEQIAAKIVRTGAWIDPVSQSISVFGEINNVETTKNLLAGMSGSAVFENTGTTTQ</sequence>
<evidence type="ECO:0008006" key="4">
    <source>
        <dbReference type="Google" id="ProtNLM"/>
    </source>
</evidence>
<keyword evidence="3" id="KW-1185">Reference proteome</keyword>
<evidence type="ECO:0000256" key="1">
    <source>
        <dbReference type="ARBA" id="ARBA00009477"/>
    </source>
</evidence>
<dbReference type="PANTHER" id="PTHR30469">
    <property type="entry name" value="MULTIDRUG RESISTANCE PROTEIN MDTA"/>
    <property type="match status" value="1"/>
</dbReference>
<reference evidence="2" key="1">
    <citation type="journal article" date="2014" name="Int. J. Syst. Evol. Microbiol.">
        <title>Complete genome sequence of Corynebacterium casei LMG S-19264T (=DSM 44701T), isolated from a smear-ripened cheese.</title>
        <authorList>
            <consortium name="US DOE Joint Genome Institute (JGI-PGF)"/>
            <person name="Walter F."/>
            <person name="Albersmeier A."/>
            <person name="Kalinowski J."/>
            <person name="Ruckert C."/>
        </authorList>
    </citation>
    <scope>NUCLEOTIDE SEQUENCE</scope>
    <source>
        <strain evidence="2">CGMCC 1.15254</strain>
    </source>
</reference>
<dbReference type="RefSeq" id="WP_188661334.1">
    <property type="nucleotide sequence ID" value="NZ_BMHV01000003.1"/>
</dbReference>
<dbReference type="AlphaFoldDB" id="A0A917BSJ2"/>
<protein>
    <recommendedName>
        <fullName evidence="4">Efflux transporter periplasmic adaptor subunit</fullName>
    </recommendedName>
</protein>
<dbReference type="Gene3D" id="2.40.30.170">
    <property type="match status" value="1"/>
</dbReference>
<gene>
    <name evidence="2" type="ORF">GCM10011332_05680</name>
</gene>
<dbReference type="Gene3D" id="2.40.50.100">
    <property type="match status" value="1"/>
</dbReference>